<name>T1G8F6_HELRO</name>
<evidence type="ECO:0000256" key="7">
    <source>
        <dbReference type="ARBA" id="ARBA00023065"/>
    </source>
</evidence>
<evidence type="ECO:0000256" key="4">
    <source>
        <dbReference type="ARBA" id="ARBA00022692"/>
    </source>
</evidence>
<organism evidence="14 15">
    <name type="scientific">Helobdella robusta</name>
    <name type="common">Californian leech</name>
    <dbReference type="NCBI Taxonomy" id="6412"/>
    <lineage>
        <taxon>Eukaryota</taxon>
        <taxon>Metazoa</taxon>
        <taxon>Spiralia</taxon>
        <taxon>Lophotrochozoa</taxon>
        <taxon>Annelida</taxon>
        <taxon>Clitellata</taxon>
        <taxon>Hirudinea</taxon>
        <taxon>Rhynchobdellida</taxon>
        <taxon>Glossiphoniidae</taxon>
        <taxon>Helobdella</taxon>
    </lineage>
</organism>
<evidence type="ECO:0000313" key="13">
    <source>
        <dbReference type="EMBL" id="ESO07063.1"/>
    </source>
</evidence>
<dbReference type="InParanoid" id="T1G8F6"/>
<keyword evidence="15" id="KW-1185">Reference proteome</keyword>
<gene>
    <name evidence="14" type="primary">20217353</name>
    <name evidence="13" type="ORF">HELRODRAFT_92396</name>
</gene>
<evidence type="ECO:0000256" key="8">
    <source>
        <dbReference type="ARBA" id="ARBA00023136"/>
    </source>
</evidence>
<dbReference type="HOGENOM" id="CLU_1050807_0_0_1"/>
<dbReference type="GeneID" id="20217353"/>
<keyword evidence="10 11" id="KW-0407">Ion channel</keyword>
<reference evidence="15" key="1">
    <citation type="submission" date="2012-12" db="EMBL/GenBank/DDBJ databases">
        <authorList>
            <person name="Hellsten U."/>
            <person name="Grimwood J."/>
            <person name="Chapman J.A."/>
            <person name="Shapiro H."/>
            <person name="Aerts A."/>
            <person name="Otillar R.P."/>
            <person name="Terry A.Y."/>
            <person name="Boore J.L."/>
            <person name="Simakov O."/>
            <person name="Marletaz F."/>
            <person name="Cho S.-J."/>
            <person name="Edsinger-Gonzales E."/>
            <person name="Havlak P."/>
            <person name="Kuo D.-H."/>
            <person name="Larsson T."/>
            <person name="Lv J."/>
            <person name="Arendt D."/>
            <person name="Savage R."/>
            <person name="Osoegawa K."/>
            <person name="de Jong P."/>
            <person name="Lindberg D.R."/>
            <person name="Seaver E.C."/>
            <person name="Weisblat D.A."/>
            <person name="Putnam N.H."/>
            <person name="Grigoriev I.V."/>
            <person name="Rokhsar D.S."/>
        </authorList>
    </citation>
    <scope>NUCLEOTIDE SEQUENCE</scope>
</reference>
<keyword evidence="8 12" id="KW-0472">Membrane</keyword>
<evidence type="ECO:0000313" key="14">
    <source>
        <dbReference type="EnsemblMetazoa" id="HelroP92396"/>
    </source>
</evidence>
<dbReference type="Pfam" id="PF00858">
    <property type="entry name" value="ASC"/>
    <property type="match status" value="2"/>
</dbReference>
<accession>T1G8F6</accession>
<keyword evidence="3 11" id="KW-0894">Sodium channel</keyword>
<dbReference type="Proteomes" id="UP000015101">
    <property type="component" value="Unassembled WGS sequence"/>
</dbReference>
<protein>
    <submittedName>
        <fullName evidence="13 14">Uncharacterized protein</fullName>
    </submittedName>
</protein>
<evidence type="ECO:0000256" key="11">
    <source>
        <dbReference type="RuleBase" id="RU000679"/>
    </source>
</evidence>
<dbReference type="OrthoDB" id="6021021at2759"/>
<dbReference type="eggNOG" id="KOG4294">
    <property type="taxonomic scope" value="Eukaryota"/>
</dbReference>
<evidence type="ECO:0000256" key="2">
    <source>
        <dbReference type="ARBA" id="ARBA00022448"/>
    </source>
</evidence>
<evidence type="ECO:0000256" key="9">
    <source>
        <dbReference type="ARBA" id="ARBA00023201"/>
    </source>
</evidence>
<keyword evidence="2 11" id="KW-0813">Transport</keyword>
<keyword evidence="9 11" id="KW-0739">Sodium transport</keyword>
<dbReference type="GO" id="GO:0005886">
    <property type="term" value="C:plasma membrane"/>
    <property type="evidence" value="ECO:0000318"/>
    <property type="project" value="GO_Central"/>
</dbReference>
<dbReference type="EnsemblMetazoa" id="HelroT92396">
    <property type="protein sequence ID" value="HelroP92396"/>
    <property type="gene ID" value="HelroG92396"/>
</dbReference>
<dbReference type="RefSeq" id="XP_009014839.1">
    <property type="nucleotide sequence ID" value="XM_009016591.1"/>
</dbReference>
<evidence type="ECO:0000313" key="15">
    <source>
        <dbReference type="Proteomes" id="UP000015101"/>
    </source>
</evidence>
<feature type="transmembrane region" description="Helical" evidence="12">
    <location>
        <begin position="96"/>
        <end position="115"/>
    </location>
</feature>
<proteinExistence type="inferred from homology"/>
<dbReference type="GO" id="GO:0035725">
    <property type="term" value="P:sodium ion transmembrane transport"/>
    <property type="evidence" value="ECO:0000318"/>
    <property type="project" value="GO_Central"/>
</dbReference>
<reference evidence="13 15" key="2">
    <citation type="journal article" date="2013" name="Nature">
        <title>Insights into bilaterian evolution from three spiralian genomes.</title>
        <authorList>
            <person name="Simakov O."/>
            <person name="Marletaz F."/>
            <person name="Cho S.J."/>
            <person name="Edsinger-Gonzales E."/>
            <person name="Havlak P."/>
            <person name="Hellsten U."/>
            <person name="Kuo D.H."/>
            <person name="Larsson T."/>
            <person name="Lv J."/>
            <person name="Arendt D."/>
            <person name="Savage R."/>
            <person name="Osoegawa K."/>
            <person name="de Jong P."/>
            <person name="Grimwood J."/>
            <person name="Chapman J.A."/>
            <person name="Shapiro H."/>
            <person name="Aerts A."/>
            <person name="Otillar R.P."/>
            <person name="Terry A.Y."/>
            <person name="Boore J.L."/>
            <person name="Grigoriev I.V."/>
            <person name="Lindberg D.R."/>
            <person name="Seaver E.C."/>
            <person name="Weisblat D.A."/>
            <person name="Putnam N.H."/>
            <person name="Rokhsar D.S."/>
        </authorList>
    </citation>
    <scope>NUCLEOTIDE SEQUENCE</scope>
</reference>
<dbReference type="Gene3D" id="2.60.470.10">
    <property type="entry name" value="Acid-sensing ion channels like domains"/>
    <property type="match status" value="1"/>
</dbReference>
<dbReference type="EMBL" id="AMQM01009322">
    <property type="status" value="NOT_ANNOTATED_CDS"/>
    <property type="molecule type" value="Genomic_DNA"/>
</dbReference>
<dbReference type="PANTHER" id="PTHR11690:SF248">
    <property type="entry name" value="PICKPOCKET 17, ISOFORM A"/>
    <property type="match status" value="1"/>
</dbReference>
<evidence type="ECO:0000256" key="3">
    <source>
        <dbReference type="ARBA" id="ARBA00022461"/>
    </source>
</evidence>
<evidence type="ECO:0000256" key="12">
    <source>
        <dbReference type="SAM" id="Phobius"/>
    </source>
</evidence>
<reference evidence="14" key="3">
    <citation type="submission" date="2015-06" db="UniProtKB">
        <authorList>
            <consortium name="EnsemblMetazoa"/>
        </authorList>
    </citation>
    <scope>IDENTIFICATION</scope>
</reference>
<evidence type="ECO:0000256" key="5">
    <source>
        <dbReference type="ARBA" id="ARBA00022989"/>
    </source>
</evidence>
<keyword evidence="7 11" id="KW-0406">Ion transport</keyword>
<keyword evidence="5 12" id="KW-1133">Transmembrane helix</keyword>
<dbReference type="EMBL" id="KB096262">
    <property type="protein sequence ID" value="ESO07063.1"/>
    <property type="molecule type" value="Genomic_DNA"/>
</dbReference>
<dbReference type="KEGG" id="hro:HELRODRAFT_92396"/>
<dbReference type="PANTHER" id="PTHR11690">
    <property type="entry name" value="AMILORIDE-SENSITIVE SODIUM CHANNEL-RELATED"/>
    <property type="match status" value="1"/>
</dbReference>
<evidence type="ECO:0000256" key="10">
    <source>
        <dbReference type="ARBA" id="ARBA00023303"/>
    </source>
</evidence>
<dbReference type="GO" id="GO:0015280">
    <property type="term" value="F:ligand-gated sodium channel activity"/>
    <property type="evidence" value="ECO:0000318"/>
    <property type="project" value="GO_Central"/>
</dbReference>
<evidence type="ECO:0000256" key="6">
    <source>
        <dbReference type="ARBA" id="ARBA00023053"/>
    </source>
</evidence>
<dbReference type="InterPro" id="IPR001873">
    <property type="entry name" value="ENaC"/>
</dbReference>
<dbReference type="CTD" id="20217353"/>
<sequence length="265" mass="29997">MTANLNTTAHGIPNYARANGKFKKMFWGLTILLMTSGMVFNIYELTQRYMDRPKQVTLSITRNDALNFPSVTICNMNPVKKSALDGQRNTSSLQQFSFFPIFFQLIIFLSSNLLLTRNMIFCHIEGLSIMVVNIDQMDYVKQAGSLAGIRVVILDQNQMPFPEDEGVSVGPGQLTYISLQRHEINRLGSPYGSCTEQLFDPFTSAYSAFYNVQYRAKGCEYTCYQKKIMHECGCIDFSYLNITALMENINADNMSLCQSGNFEQG</sequence>
<comment type="similarity">
    <text evidence="11">Belongs to the amiloride-sensitive sodium channel (TC 1.A.6) family.</text>
</comment>
<comment type="subcellular location">
    <subcellularLocation>
        <location evidence="1">Membrane</location>
        <topology evidence="1">Multi-pass membrane protein</topology>
    </subcellularLocation>
</comment>
<keyword evidence="4 11" id="KW-0812">Transmembrane</keyword>
<evidence type="ECO:0000256" key="1">
    <source>
        <dbReference type="ARBA" id="ARBA00004141"/>
    </source>
</evidence>
<keyword evidence="6" id="KW-0915">Sodium</keyword>
<dbReference type="AlphaFoldDB" id="T1G8F6"/>
<feature type="transmembrane region" description="Helical" evidence="12">
    <location>
        <begin position="25"/>
        <end position="43"/>
    </location>
</feature>